<protein>
    <recommendedName>
        <fullName evidence="4">Transcriptional regulator</fullName>
    </recommendedName>
</protein>
<accession>A0AA40EA21</accession>
<gene>
    <name evidence="2" type="ORF">B0H67DRAFT_474084</name>
</gene>
<feature type="compositionally biased region" description="Acidic residues" evidence="1">
    <location>
        <begin position="150"/>
        <end position="160"/>
    </location>
</feature>
<dbReference type="EMBL" id="JAUKUA010000001">
    <property type="protein sequence ID" value="KAK0729621.1"/>
    <property type="molecule type" value="Genomic_DNA"/>
</dbReference>
<feature type="compositionally biased region" description="Acidic residues" evidence="1">
    <location>
        <begin position="120"/>
        <end position="129"/>
    </location>
</feature>
<feature type="compositionally biased region" description="Low complexity" evidence="1">
    <location>
        <begin position="198"/>
        <end position="215"/>
    </location>
</feature>
<feature type="region of interest" description="Disordered" evidence="1">
    <location>
        <begin position="375"/>
        <end position="457"/>
    </location>
</feature>
<feature type="compositionally biased region" description="Basic and acidic residues" evidence="1">
    <location>
        <begin position="392"/>
        <end position="412"/>
    </location>
</feature>
<organism evidence="2 3">
    <name type="scientific">Lasiosphaeris hirsuta</name>
    <dbReference type="NCBI Taxonomy" id="260670"/>
    <lineage>
        <taxon>Eukaryota</taxon>
        <taxon>Fungi</taxon>
        <taxon>Dikarya</taxon>
        <taxon>Ascomycota</taxon>
        <taxon>Pezizomycotina</taxon>
        <taxon>Sordariomycetes</taxon>
        <taxon>Sordariomycetidae</taxon>
        <taxon>Sordariales</taxon>
        <taxon>Lasiosphaeriaceae</taxon>
        <taxon>Lasiosphaeris</taxon>
    </lineage>
</organism>
<dbReference type="AlphaFoldDB" id="A0AA40EA21"/>
<proteinExistence type="predicted"/>
<dbReference type="GO" id="GO:0005634">
    <property type="term" value="C:nucleus"/>
    <property type="evidence" value="ECO:0007669"/>
    <property type="project" value="TreeGrafter"/>
</dbReference>
<dbReference type="PANTHER" id="PTHR15410">
    <property type="entry name" value="HIRA-INTERACTING PROTEIN 3"/>
    <property type="match status" value="1"/>
</dbReference>
<comment type="caution">
    <text evidence="2">The sequence shown here is derived from an EMBL/GenBank/DDBJ whole genome shotgun (WGS) entry which is preliminary data.</text>
</comment>
<feature type="compositionally biased region" description="Basic residues" evidence="1">
    <location>
        <begin position="135"/>
        <end position="146"/>
    </location>
</feature>
<evidence type="ECO:0000313" key="2">
    <source>
        <dbReference type="EMBL" id="KAK0729621.1"/>
    </source>
</evidence>
<reference evidence="2" key="1">
    <citation type="submission" date="2023-06" db="EMBL/GenBank/DDBJ databases">
        <title>Genome-scale phylogeny and comparative genomics of the fungal order Sordariales.</title>
        <authorList>
            <consortium name="Lawrence Berkeley National Laboratory"/>
            <person name="Hensen N."/>
            <person name="Bonometti L."/>
            <person name="Westerberg I."/>
            <person name="Brannstrom I.O."/>
            <person name="Guillou S."/>
            <person name="Cros-Aarteil S."/>
            <person name="Calhoun S."/>
            <person name="Haridas S."/>
            <person name="Kuo A."/>
            <person name="Mondo S."/>
            <person name="Pangilinan J."/>
            <person name="Riley R."/>
            <person name="Labutti K."/>
            <person name="Andreopoulos B."/>
            <person name="Lipzen A."/>
            <person name="Chen C."/>
            <person name="Yanf M."/>
            <person name="Daum C."/>
            <person name="Ng V."/>
            <person name="Clum A."/>
            <person name="Steindorff A."/>
            <person name="Ohm R."/>
            <person name="Martin F."/>
            <person name="Silar P."/>
            <person name="Natvig D."/>
            <person name="Lalanne C."/>
            <person name="Gautier V."/>
            <person name="Ament-Velasquez S.L."/>
            <person name="Kruys A."/>
            <person name="Hutchinson M.I."/>
            <person name="Powell A.J."/>
            <person name="Barry K."/>
            <person name="Miller A.N."/>
            <person name="Grigoriev I.V."/>
            <person name="Debuchy R."/>
            <person name="Gladieux P."/>
            <person name="Thoren M.H."/>
            <person name="Johannesson H."/>
        </authorList>
    </citation>
    <scope>NUCLEOTIDE SEQUENCE</scope>
    <source>
        <strain evidence="2">SMH4607-1</strain>
    </source>
</reference>
<feature type="compositionally biased region" description="Acidic residues" evidence="1">
    <location>
        <begin position="413"/>
        <end position="424"/>
    </location>
</feature>
<evidence type="ECO:0000313" key="3">
    <source>
        <dbReference type="Proteomes" id="UP001172102"/>
    </source>
</evidence>
<sequence>MPKKTSDKALEAELVKTIDQLYNSDKRDQLTVNNVRRLVEKKLELGEGFFKEGNWKAKSKKIIYDAIGEIEDAVPDGPSQVSPAPEPEPTPKAKAKNSAKIKKRARKQPTPITSTGSELSELDELSDASEFEKPAKKRKLTGRAKKPAVFDEDEDEDENALTETSDMEMKRESNNRSPTKTGTLGPKAKGKGNTTVISSVGASSKSKPSAKPLPGDESDESIVYDEPPKRKSKSAKHKKAAGKATSPAPKLAGDDGEESQESIVNDELPKRKRKSKGEPTKASKSKAVAKAAPELSSDDILIRQIQSQLVKCGVRKIWGVELKKYGDDKKARIRHLKNMLTEIGMTGRFSESRAKEIKEQRELLADLDAVKEGEKNWGLSRDRSARRRGGKSFRESTDEEEGGIKGGEKAGEDDVGDDSDEDDAQPGARARAHARADLAFLGDESDSDWGTAGTGGN</sequence>
<dbReference type="PANTHER" id="PTHR15410:SF2">
    <property type="entry name" value="HIRA-INTERACTING PROTEIN 3"/>
    <property type="match status" value="1"/>
</dbReference>
<keyword evidence="3" id="KW-1185">Reference proteome</keyword>
<dbReference type="Proteomes" id="UP001172102">
    <property type="component" value="Unassembled WGS sequence"/>
</dbReference>
<feature type="region of interest" description="Disordered" evidence="1">
    <location>
        <begin position="72"/>
        <end position="294"/>
    </location>
</feature>
<evidence type="ECO:0008006" key="4">
    <source>
        <dbReference type="Google" id="ProtNLM"/>
    </source>
</evidence>
<feature type="compositionally biased region" description="Basic residues" evidence="1">
    <location>
        <begin position="93"/>
        <end position="107"/>
    </location>
</feature>
<dbReference type="InterPro" id="IPR037647">
    <property type="entry name" value="HIRIP3"/>
</dbReference>
<feature type="compositionally biased region" description="Basic residues" evidence="1">
    <location>
        <begin position="230"/>
        <end position="241"/>
    </location>
</feature>
<evidence type="ECO:0000256" key="1">
    <source>
        <dbReference type="SAM" id="MobiDB-lite"/>
    </source>
</evidence>
<name>A0AA40EA21_9PEZI</name>